<gene>
    <name evidence="2" type="ORF">Ana3638_09035</name>
</gene>
<keyword evidence="3" id="KW-1185">Reference proteome</keyword>
<name>A0A6P1TKD4_9FIRM</name>
<protein>
    <recommendedName>
        <fullName evidence="4">GGDEF domain-containing protein</fullName>
    </recommendedName>
</protein>
<feature type="coiled-coil region" evidence="1">
    <location>
        <begin position="23"/>
        <end position="50"/>
    </location>
</feature>
<proteinExistence type="predicted"/>
<accession>A0A6P1TKD4</accession>
<evidence type="ECO:0000313" key="3">
    <source>
        <dbReference type="Proteomes" id="UP000464314"/>
    </source>
</evidence>
<keyword evidence="1" id="KW-0175">Coiled coil</keyword>
<sequence>MVSDENSAFVKGQNEYEVLGRILHDITENKNEYRNQLELLNQQKQALVLENLIVKGINTKEERKEFEKCFKKPIEYFCVVLLQMKLKDSEDYQIALLCIAEYLKESYPNDFANVHTGIRDELFLFSLSPKDPSNVQNIKEIFERITLALTVDMNITFNVGISAIGTDISNINICYNQAQQVTQAFYREHENSVEIYNININSAKENIVGMEFLTKLYNLILCGERETIGEQFSKLLNYYQKMPFQYETQKQQIFFLSETSYIAHVFS</sequence>
<dbReference type="KEGG" id="anr:Ana3638_09035"/>
<dbReference type="EMBL" id="CP048000">
    <property type="protein sequence ID" value="QHQ60893.1"/>
    <property type="molecule type" value="Genomic_DNA"/>
</dbReference>
<dbReference type="AlphaFoldDB" id="A0A6P1TKD4"/>
<dbReference type="Proteomes" id="UP000464314">
    <property type="component" value="Chromosome"/>
</dbReference>
<evidence type="ECO:0000313" key="2">
    <source>
        <dbReference type="EMBL" id="QHQ60893.1"/>
    </source>
</evidence>
<evidence type="ECO:0000256" key="1">
    <source>
        <dbReference type="SAM" id="Coils"/>
    </source>
</evidence>
<evidence type="ECO:0008006" key="4">
    <source>
        <dbReference type="Google" id="ProtNLM"/>
    </source>
</evidence>
<organism evidence="2 3">
    <name type="scientific">Anaerocolumna sedimenticola</name>
    <dbReference type="NCBI Taxonomy" id="2696063"/>
    <lineage>
        <taxon>Bacteria</taxon>
        <taxon>Bacillati</taxon>
        <taxon>Bacillota</taxon>
        <taxon>Clostridia</taxon>
        <taxon>Lachnospirales</taxon>
        <taxon>Lachnospiraceae</taxon>
        <taxon>Anaerocolumna</taxon>
    </lineage>
</organism>
<dbReference type="RefSeq" id="WP_161837721.1">
    <property type="nucleotide sequence ID" value="NZ_CP048000.1"/>
</dbReference>
<reference evidence="2 3" key="1">
    <citation type="submission" date="2020-01" db="EMBL/GenBank/DDBJ databases">
        <title>Genome analysis of Anaerocolumna sp. CBA3638.</title>
        <authorList>
            <person name="Kim J."/>
            <person name="Roh S.W."/>
        </authorList>
    </citation>
    <scope>NUCLEOTIDE SEQUENCE [LARGE SCALE GENOMIC DNA]</scope>
    <source>
        <strain evidence="2 3">CBA3638</strain>
    </source>
</reference>